<feature type="transmembrane region" description="Helical" evidence="1">
    <location>
        <begin position="21"/>
        <end position="44"/>
    </location>
</feature>
<evidence type="ECO:0000313" key="3">
    <source>
        <dbReference type="Proteomes" id="UP000184387"/>
    </source>
</evidence>
<keyword evidence="3" id="KW-1185">Reference proteome</keyword>
<keyword evidence="1" id="KW-0472">Membrane</keyword>
<dbReference type="STRING" id="198092.SAMN02745194_01498"/>
<evidence type="ECO:0000256" key="1">
    <source>
        <dbReference type="SAM" id="Phobius"/>
    </source>
</evidence>
<reference evidence="2 3" key="1">
    <citation type="submission" date="2016-11" db="EMBL/GenBank/DDBJ databases">
        <authorList>
            <person name="Jaros S."/>
            <person name="Januszkiewicz K."/>
            <person name="Wedrychowicz H."/>
        </authorList>
    </citation>
    <scope>NUCLEOTIDE SEQUENCE [LARGE SCALE GENOMIC DNA]</scope>
    <source>
        <strain evidence="2 3">DSM 14916</strain>
    </source>
</reference>
<sequence length="112" mass="12082">MDPLQALAGWPVAVALRQSPALYPLANAAHILGIGLLVGAIFTLDLRVLGAFRQAPLTVLGPPLVRMAAIGLGLALVTGFLIFTVRPAGYAANPAFLVSWGWWWRGWRMCWC</sequence>
<dbReference type="Proteomes" id="UP000184387">
    <property type="component" value="Unassembled WGS sequence"/>
</dbReference>
<keyword evidence="1" id="KW-1133">Transmembrane helix</keyword>
<proteinExistence type="predicted"/>
<accession>A0A1M6FLW3</accession>
<dbReference type="RefSeq" id="WP_245818221.1">
    <property type="nucleotide sequence ID" value="NZ_FQZF01000007.1"/>
</dbReference>
<name>A0A1M6FLW3_9PROT</name>
<dbReference type="EMBL" id="FQZF01000007">
    <property type="protein sequence ID" value="SHI98653.1"/>
    <property type="molecule type" value="Genomic_DNA"/>
</dbReference>
<evidence type="ECO:0000313" key="2">
    <source>
        <dbReference type="EMBL" id="SHI98653.1"/>
    </source>
</evidence>
<keyword evidence="1" id="KW-0812">Transmembrane</keyword>
<evidence type="ECO:0008006" key="4">
    <source>
        <dbReference type="Google" id="ProtNLM"/>
    </source>
</evidence>
<gene>
    <name evidence="2" type="ORF">SAMN02745194_01498</name>
</gene>
<organism evidence="2 3">
    <name type="scientific">Muricoccus roseus</name>
    <dbReference type="NCBI Taxonomy" id="198092"/>
    <lineage>
        <taxon>Bacteria</taxon>
        <taxon>Pseudomonadati</taxon>
        <taxon>Pseudomonadota</taxon>
        <taxon>Alphaproteobacteria</taxon>
        <taxon>Acetobacterales</taxon>
        <taxon>Roseomonadaceae</taxon>
        <taxon>Muricoccus</taxon>
    </lineage>
</organism>
<dbReference type="AlphaFoldDB" id="A0A1M6FLW3"/>
<feature type="transmembrane region" description="Helical" evidence="1">
    <location>
        <begin position="64"/>
        <end position="83"/>
    </location>
</feature>
<protein>
    <recommendedName>
        <fullName evidence="4">DUF2214 domain-containing protein</fullName>
    </recommendedName>
</protein>